<reference evidence="3" key="1">
    <citation type="submission" date="2016-11" db="EMBL/GenBank/DDBJ databases">
        <authorList>
            <person name="Varghese N."/>
            <person name="Submissions S."/>
        </authorList>
    </citation>
    <scope>NUCLEOTIDE SEQUENCE [LARGE SCALE GENOMIC DNA]</scope>
    <source>
        <strain evidence="3">DSM 44671</strain>
    </source>
</reference>
<keyword evidence="2" id="KW-0418">Kinase</keyword>
<dbReference type="SUPFAM" id="SSF56112">
    <property type="entry name" value="Protein kinase-like (PK-like)"/>
    <property type="match status" value="1"/>
</dbReference>
<dbReference type="EMBL" id="FPJG01000006">
    <property type="protein sequence ID" value="SFW52460.1"/>
    <property type="molecule type" value="Genomic_DNA"/>
</dbReference>
<dbReference type="InterPro" id="IPR002575">
    <property type="entry name" value="Aminoglycoside_PTrfase"/>
</dbReference>
<dbReference type="AlphaFoldDB" id="A0A1K1PYA1"/>
<dbReference type="GO" id="GO:0016301">
    <property type="term" value="F:kinase activity"/>
    <property type="evidence" value="ECO:0007669"/>
    <property type="project" value="UniProtKB-KW"/>
</dbReference>
<feature type="domain" description="Aminoglycoside phosphotransferase" evidence="1">
    <location>
        <begin position="57"/>
        <end position="262"/>
    </location>
</feature>
<name>A0A1K1PYA1_9PSEU</name>
<dbReference type="Pfam" id="PF01636">
    <property type="entry name" value="APH"/>
    <property type="match status" value="1"/>
</dbReference>
<accession>A0A1K1PYA1</accession>
<protein>
    <submittedName>
        <fullName evidence="2">Predicted kinase, aminoglycoside phosphotransferase (APT) family</fullName>
    </submittedName>
</protein>
<gene>
    <name evidence="2" type="ORF">SAMN04489730_1148</name>
</gene>
<keyword evidence="3" id="KW-1185">Reference proteome</keyword>
<proteinExistence type="predicted"/>
<evidence type="ECO:0000313" key="3">
    <source>
        <dbReference type="Proteomes" id="UP000182740"/>
    </source>
</evidence>
<organism evidence="2 3">
    <name type="scientific">Amycolatopsis australiensis</name>
    <dbReference type="NCBI Taxonomy" id="546364"/>
    <lineage>
        <taxon>Bacteria</taxon>
        <taxon>Bacillati</taxon>
        <taxon>Actinomycetota</taxon>
        <taxon>Actinomycetes</taxon>
        <taxon>Pseudonocardiales</taxon>
        <taxon>Pseudonocardiaceae</taxon>
        <taxon>Amycolatopsis</taxon>
    </lineage>
</organism>
<dbReference type="InterPro" id="IPR011009">
    <property type="entry name" value="Kinase-like_dom_sf"/>
</dbReference>
<dbReference type="Gene3D" id="3.90.1200.10">
    <property type="match status" value="1"/>
</dbReference>
<keyword evidence="2" id="KW-0808">Transferase</keyword>
<sequence length="316" mass="34591">MSTSSPSASKPSTSPNGAVAISDGRFTAGKLRGVLAETCALLGLDPAGARLLRFTNNAVYALVTAPFVIRIVGSTRLRHRVETVVRVARHFERHGVPAIRLLDTVAQPLEVGEHLVTVWHQVPSIGRPATSADLAHLLRRVHALPAPDGLAEWAPFAAVRARVSDAEELSDTDRVFLLDRCAELEAALAELEFPLPRGLVHGDAHPGNVIPGPDGPVLCDFDSSCVGPLEWDLTPLAVGRERFGDPPVRYRTFAAAYGFDVTSWPGFAVLRGIRELKLTTSVLPILRSRPQVRPELYRRLDDLRSGRTDTRWTRYR</sequence>
<dbReference type="STRING" id="546364.SAMN04489730_1148"/>
<evidence type="ECO:0000313" key="2">
    <source>
        <dbReference type="EMBL" id="SFW52460.1"/>
    </source>
</evidence>
<evidence type="ECO:0000259" key="1">
    <source>
        <dbReference type="Pfam" id="PF01636"/>
    </source>
</evidence>
<dbReference type="Proteomes" id="UP000182740">
    <property type="component" value="Unassembled WGS sequence"/>
</dbReference>